<sequence>MDTKPHTYPYLPIWSARLNMEPRDPTQHSETQPCRLVSLLCVLIPGYISNVLARLQGRTFRSRRCTVVSFTGAERSYGPFS</sequence>
<evidence type="ECO:0000256" key="1">
    <source>
        <dbReference type="SAM" id="Phobius"/>
    </source>
</evidence>
<protein>
    <submittedName>
        <fullName evidence="2">Uncharacterized protein</fullName>
    </submittedName>
</protein>
<keyword evidence="1" id="KW-0472">Membrane</keyword>
<dbReference type="Proteomes" id="UP000077266">
    <property type="component" value="Unassembled WGS sequence"/>
</dbReference>
<gene>
    <name evidence="2" type="ORF">EXIGLDRAFT_504199</name>
</gene>
<evidence type="ECO:0000313" key="3">
    <source>
        <dbReference type="Proteomes" id="UP000077266"/>
    </source>
</evidence>
<keyword evidence="3" id="KW-1185">Reference proteome</keyword>
<proteinExistence type="predicted"/>
<feature type="transmembrane region" description="Helical" evidence="1">
    <location>
        <begin position="36"/>
        <end position="55"/>
    </location>
</feature>
<reference evidence="2 3" key="1">
    <citation type="journal article" date="2016" name="Mol. Biol. Evol.">
        <title>Comparative Genomics of Early-Diverging Mushroom-Forming Fungi Provides Insights into the Origins of Lignocellulose Decay Capabilities.</title>
        <authorList>
            <person name="Nagy L.G."/>
            <person name="Riley R."/>
            <person name="Tritt A."/>
            <person name="Adam C."/>
            <person name="Daum C."/>
            <person name="Floudas D."/>
            <person name="Sun H."/>
            <person name="Yadav J.S."/>
            <person name="Pangilinan J."/>
            <person name="Larsson K.H."/>
            <person name="Matsuura K."/>
            <person name="Barry K."/>
            <person name="Labutti K."/>
            <person name="Kuo R."/>
            <person name="Ohm R.A."/>
            <person name="Bhattacharya S.S."/>
            <person name="Shirouzu T."/>
            <person name="Yoshinaga Y."/>
            <person name="Martin F.M."/>
            <person name="Grigoriev I.V."/>
            <person name="Hibbett D.S."/>
        </authorList>
    </citation>
    <scope>NUCLEOTIDE SEQUENCE [LARGE SCALE GENOMIC DNA]</scope>
    <source>
        <strain evidence="2 3">HHB12029</strain>
    </source>
</reference>
<keyword evidence="1" id="KW-0812">Transmembrane</keyword>
<evidence type="ECO:0000313" key="2">
    <source>
        <dbReference type="EMBL" id="KZV78782.1"/>
    </source>
</evidence>
<dbReference type="EMBL" id="KV426765">
    <property type="protein sequence ID" value="KZV78782.1"/>
    <property type="molecule type" value="Genomic_DNA"/>
</dbReference>
<dbReference type="InParanoid" id="A0A166N5N5"/>
<keyword evidence="1" id="KW-1133">Transmembrane helix</keyword>
<accession>A0A166N5N5</accession>
<dbReference type="AlphaFoldDB" id="A0A166N5N5"/>
<name>A0A166N5N5_EXIGL</name>
<organism evidence="2 3">
    <name type="scientific">Exidia glandulosa HHB12029</name>
    <dbReference type="NCBI Taxonomy" id="1314781"/>
    <lineage>
        <taxon>Eukaryota</taxon>
        <taxon>Fungi</taxon>
        <taxon>Dikarya</taxon>
        <taxon>Basidiomycota</taxon>
        <taxon>Agaricomycotina</taxon>
        <taxon>Agaricomycetes</taxon>
        <taxon>Auriculariales</taxon>
        <taxon>Exidiaceae</taxon>
        <taxon>Exidia</taxon>
    </lineage>
</organism>